<keyword evidence="3" id="KW-1133">Transmembrane helix</keyword>
<evidence type="ECO:0008006" key="6">
    <source>
        <dbReference type="Google" id="ProtNLM"/>
    </source>
</evidence>
<evidence type="ECO:0000313" key="4">
    <source>
        <dbReference type="EMBL" id="UJO21907.1"/>
    </source>
</evidence>
<dbReference type="RefSeq" id="XP_047766273.1">
    <property type="nucleotide sequence ID" value="XM_047907944.1"/>
</dbReference>
<feature type="transmembrane region" description="Helical" evidence="3">
    <location>
        <begin position="35"/>
        <end position="60"/>
    </location>
</feature>
<evidence type="ECO:0000256" key="1">
    <source>
        <dbReference type="ARBA" id="ARBA00004685"/>
    </source>
</evidence>
<dbReference type="PANTHER" id="PTHR33365">
    <property type="entry name" value="YALI0B05434P"/>
    <property type="match status" value="1"/>
</dbReference>
<evidence type="ECO:0000256" key="2">
    <source>
        <dbReference type="ARBA" id="ARBA00035112"/>
    </source>
</evidence>
<keyword evidence="3" id="KW-0812">Transmembrane</keyword>
<name>A0A9Q8PGC9_PASFU</name>
<keyword evidence="3" id="KW-0472">Membrane</keyword>
<evidence type="ECO:0000313" key="5">
    <source>
        <dbReference type="Proteomes" id="UP000756132"/>
    </source>
</evidence>
<reference evidence="4" key="2">
    <citation type="journal article" date="2022" name="Microb. Genom.">
        <title>A chromosome-scale genome assembly of the tomato pathogen Cladosporium fulvum reveals a compartmentalized genome architecture and the presence of a dispensable chromosome.</title>
        <authorList>
            <person name="Zaccaron A.Z."/>
            <person name="Chen L.H."/>
            <person name="Samaras A."/>
            <person name="Stergiopoulos I."/>
        </authorList>
    </citation>
    <scope>NUCLEOTIDE SEQUENCE</scope>
    <source>
        <strain evidence="4">Race5_Kim</strain>
    </source>
</reference>
<dbReference type="Proteomes" id="UP000756132">
    <property type="component" value="Chromosome 9"/>
</dbReference>
<dbReference type="Pfam" id="PF11807">
    <property type="entry name" value="UstYa"/>
    <property type="match status" value="1"/>
</dbReference>
<gene>
    <name evidence="4" type="ORF">CLAFUR5_08796</name>
</gene>
<dbReference type="PANTHER" id="PTHR33365:SF4">
    <property type="entry name" value="CYCLOCHLOROTINE BIOSYNTHESIS PROTEIN O"/>
    <property type="match status" value="1"/>
</dbReference>
<keyword evidence="5" id="KW-1185">Reference proteome</keyword>
<dbReference type="GO" id="GO:0043386">
    <property type="term" value="P:mycotoxin biosynthetic process"/>
    <property type="evidence" value="ECO:0007669"/>
    <property type="project" value="InterPro"/>
</dbReference>
<reference evidence="4" key="1">
    <citation type="submission" date="2021-12" db="EMBL/GenBank/DDBJ databases">
        <authorList>
            <person name="Zaccaron A."/>
            <person name="Stergiopoulos I."/>
        </authorList>
    </citation>
    <scope>NUCLEOTIDE SEQUENCE</scope>
    <source>
        <strain evidence="4">Race5_Kim</strain>
    </source>
</reference>
<dbReference type="GeneID" id="71988674"/>
<accession>A0A9Q8PGC9</accession>
<dbReference type="EMBL" id="CP090171">
    <property type="protein sequence ID" value="UJO21907.1"/>
    <property type="molecule type" value="Genomic_DNA"/>
</dbReference>
<dbReference type="KEGG" id="ffu:CLAFUR5_08796"/>
<sequence length="278" mass="32157">MDRAELKEEAVYLLEESIVSPEKVRRIGRTLKARIWSAGWYIVMLVASNITSLSVAVGYARTMYSPDLPSYDAYRGQIDRRLTVRRFDRFWFTPNDFTRPPSKEVDQAWSDLGIWIPYFILPESLGPAHGLNNSHLKYSGDDFDTPGYPVVPEMIHHLHCLDSLRKNLYYNHEYYAEQRLRAGKTIAEEFMKAHINHCISALKERLLCTADIGIVPFLWRTAEGDVMPDFGREHKCYDHKSVIAWYEKHGVPENQSDIVVIPPPEAILHPADEFFEVD</sequence>
<evidence type="ECO:0000256" key="3">
    <source>
        <dbReference type="SAM" id="Phobius"/>
    </source>
</evidence>
<comment type="similarity">
    <text evidence="2">Belongs to the ustYa family.</text>
</comment>
<dbReference type="AlphaFoldDB" id="A0A9Q8PGC9"/>
<proteinExistence type="inferred from homology"/>
<dbReference type="InterPro" id="IPR021765">
    <property type="entry name" value="UstYa-like"/>
</dbReference>
<comment type="pathway">
    <text evidence="1">Mycotoxin biosynthesis.</text>
</comment>
<protein>
    <recommendedName>
        <fullName evidence="6">Tat pathway signal sequence</fullName>
    </recommendedName>
</protein>
<dbReference type="OrthoDB" id="3687641at2759"/>
<organism evidence="4 5">
    <name type="scientific">Passalora fulva</name>
    <name type="common">Tomato leaf mold</name>
    <name type="synonym">Cladosporium fulvum</name>
    <dbReference type="NCBI Taxonomy" id="5499"/>
    <lineage>
        <taxon>Eukaryota</taxon>
        <taxon>Fungi</taxon>
        <taxon>Dikarya</taxon>
        <taxon>Ascomycota</taxon>
        <taxon>Pezizomycotina</taxon>
        <taxon>Dothideomycetes</taxon>
        <taxon>Dothideomycetidae</taxon>
        <taxon>Mycosphaerellales</taxon>
        <taxon>Mycosphaerellaceae</taxon>
        <taxon>Fulvia</taxon>
    </lineage>
</organism>